<feature type="binding site" evidence="18">
    <location>
        <begin position="72"/>
        <end position="76"/>
    </location>
    <ligand>
        <name>(6S)-NADPHX</name>
        <dbReference type="ChEBI" id="CHEBI:64076"/>
    </ligand>
</feature>
<dbReference type="Gene3D" id="3.40.50.10260">
    <property type="entry name" value="YjeF N-terminal domain"/>
    <property type="match status" value="1"/>
</dbReference>
<evidence type="ECO:0000256" key="7">
    <source>
        <dbReference type="ARBA" id="ARBA00022840"/>
    </source>
</evidence>
<comment type="caution">
    <text evidence="18">Lacks conserved residue(s) required for the propagation of feature annotation.</text>
</comment>
<dbReference type="PROSITE" id="PS51383">
    <property type="entry name" value="YJEF_C_3"/>
    <property type="match status" value="1"/>
</dbReference>
<feature type="domain" description="YjeF N-terminal" evidence="21">
    <location>
        <begin position="26"/>
        <end position="229"/>
    </location>
</feature>
<accession>A0ABU9CFC5</accession>
<feature type="binding site" evidence="18">
    <location>
        <position position="168"/>
    </location>
    <ligand>
        <name>(6S)-NADPHX</name>
        <dbReference type="ChEBI" id="CHEBI:64076"/>
    </ligand>
</feature>
<evidence type="ECO:0000259" key="20">
    <source>
        <dbReference type="PROSITE" id="PS51383"/>
    </source>
</evidence>
<comment type="function">
    <text evidence="14 19">Bifunctional enzyme that catalyzes the epimerization of the S- and R-forms of NAD(P)HX and the dehydration of the S-form of NAD(P)HX at the expense of ADP, which is converted to AMP. This allows the repair of both epimers of NAD(P)HX, a damaged form of NAD(P)H that is a result of enzymatic or heat-dependent hydration.</text>
</comment>
<dbReference type="Pfam" id="PF01256">
    <property type="entry name" value="Carb_kinase"/>
    <property type="match status" value="1"/>
</dbReference>
<dbReference type="HAMAP" id="MF_01966">
    <property type="entry name" value="NADHX_epimerase"/>
    <property type="match status" value="1"/>
</dbReference>
<dbReference type="EC" id="5.1.99.6" evidence="19"/>
<dbReference type="PROSITE" id="PS51385">
    <property type="entry name" value="YJEF_N"/>
    <property type="match status" value="1"/>
</dbReference>
<dbReference type="InterPro" id="IPR036652">
    <property type="entry name" value="YjeF_N_dom_sf"/>
</dbReference>
<dbReference type="PANTHER" id="PTHR12592:SF0">
    <property type="entry name" value="ATP-DEPENDENT (S)-NAD(P)H-HYDRATE DEHYDRATASE"/>
    <property type="match status" value="1"/>
</dbReference>
<keyword evidence="13" id="KW-0511">Multifunctional enzyme</keyword>
<dbReference type="NCBIfam" id="TIGR00196">
    <property type="entry name" value="yjeF_cterm"/>
    <property type="match status" value="1"/>
</dbReference>
<feature type="binding site" evidence="17">
    <location>
        <position position="444"/>
    </location>
    <ligand>
        <name>(6S)-NADPHX</name>
        <dbReference type="ChEBI" id="CHEBI:64076"/>
    </ligand>
</feature>
<comment type="catalytic activity">
    <reaction evidence="15 17 19">
        <text>(6S)-NADHX + ADP = AMP + phosphate + NADH + H(+)</text>
        <dbReference type="Rhea" id="RHEA:32223"/>
        <dbReference type="ChEBI" id="CHEBI:15378"/>
        <dbReference type="ChEBI" id="CHEBI:43474"/>
        <dbReference type="ChEBI" id="CHEBI:57945"/>
        <dbReference type="ChEBI" id="CHEBI:64074"/>
        <dbReference type="ChEBI" id="CHEBI:456215"/>
        <dbReference type="ChEBI" id="CHEBI:456216"/>
        <dbReference type="EC" id="4.2.1.136"/>
    </reaction>
</comment>
<dbReference type="SUPFAM" id="SSF64153">
    <property type="entry name" value="YjeF N-terminal domain-like"/>
    <property type="match status" value="1"/>
</dbReference>
<comment type="similarity">
    <text evidence="4 19">In the C-terminal section; belongs to the NnrD/CARKD family.</text>
</comment>
<proteinExistence type="inferred from homology"/>
<comment type="function">
    <text evidence="17">Catalyzes the dehydration of the S-form of NAD(P)HX at the expense of ADP, which is converted to AMP. Together with NAD(P)HX epimerase, which catalyzes the epimerization of the S- and R-forms, the enzyme allows the repair of both epimers of NAD(P)HX, a damaged form of NAD(P)H that is a result of enzymatic or heat-dependent hydration.</text>
</comment>
<dbReference type="PANTHER" id="PTHR12592">
    <property type="entry name" value="ATP-DEPENDENT (S)-NAD(P)H-HYDRATE DEHYDRATASE FAMILY MEMBER"/>
    <property type="match status" value="1"/>
</dbReference>
<organism evidence="22 23">
    <name type="scientific">Pseudaquabacterium inlustre</name>
    <dbReference type="NCBI Taxonomy" id="2984192"/>
    <lineage>
        <taxon>Bacteria</taxon>
        <taxon>Pseudomonadati</taxon>
        <taxon>Pseudomonadota</taxon>
        <taxon>Betaproteobacteria</taxon>
        <taxon>Burkholderiales</taxon>
        <taxon>Sphaerotilaceae</taxon>
        <taxon>Pseudaquabacterium</taxon>
    </lineage>
</organism>
<feature type="domain" description="YjeF C-terminal" evidence="20">
    <location>
        <begin position="232"/>
        <end position="507"/>
    </location>
</feature>
<dbReference type="HAMAP" id="MF_01965">
    <property type="entry name" value="NADHX_dehydratase"/>
    <property type="match status" value="1"/>
</dbReference>
<dbReference type="InterPro" id="IPR029056">
    <property type="entry name" value="Ribokinase-like"/>
</dbReference>
<feature type="binding site" evidence="17">
    <location>
        <begin position="414"/>
        <end position="418"/>
    </location>
    <ligand>
        <name>AMP</name>
        <dbReference type="ChEBI" id="CHEBI:456215"/>
    </ligand>
</feature>
<feature type="binding site" evidence="17">
    <location>
        <position position="443"/>
    </location>
    <ligand>
        <name>AMP</name>
        <dbReference type="ChEBI" id="CHEBI:456215"/>
    </ligand>
</feature>
<gene>
    <name evidence="17" type="primary">nnrD</name>
    <name evidence="18" type="synonym">nnrE</name>
    <name evidence="22" type="ORF">AACH10_09965</name>
</gene>
<comment type="similarity">
    <text evidence="18">Belongs to the NnrE/AIBP family.</text>
</comment>
<comment type="function">
    <text evidence="18">Catalyzes the epimerization of the S- and R-forms of NAD(P)HX, a damaged form of NAD(P)H that is a result of enzymatic or heat-dependent hydration. This is a prerequisite for the S-specific NAD(P)H-hydrate dehydratase to allow the repair of both epimers of NAD(P)HX.</text>
</comment>
<evidence type="ECO:0000256" key="14">
    <source>
        <dbReference type="ARBA" id="ARBA00025153"/>
    </source>
</evidence>
<keyword evidence="23" id="KW-1185">Reference proteome</keyword>
<dbReference type="Gene3D" id="3.40.1190.20">
    <property type="match status" value="1"/>
</dbReference>
<evidence type="ECO:0000256" key="1">
    <source>
        <dbReference type="ARBA" id="ARBA00000013"/>
    </source>
</evidence>
<evidence type="ECO:0000256" key="16">
    <source>
        <dbReference type="ARBA" id="ARBA00049209"/>
    </source>
</evidence>
<reference evidence="22 23" key="1">
    <citation type="submission" date="2024-04" db="EMBL/GenBank/DDBJ databases">
        <title>Novel species of the genus Ideonella isolated from streams.</title>
        <authorList>
            <person name="Lu H."/>
        </authorList>
    </citation>
    <scope>NUCLEOTIDE SEQUENCE [LARGE SCALE GENOMIC DNA]</scope>
    <source>
        <strain evidence="22 23">DXS22W</strain>
    </source>
</reference>
<evidence type="ECO:0000313" key="22">
    <source>
        <dbReference type="EMBL" id="MEK8050563.1"/>
    </source>
</evidence>
<comment type="catalytic activity">
    <reaction evidence="16 17 19">
        <text>(6S)-NADPHX + ADP = AMP + phosphate + NADPH + H(+)</text>
        <dbReference type="Rhea" id="RHEA:32235"/>
        <dbReference type="ChEBI" id="CHEBI:15378"/>
        <dbReference type="ChEBI" id="CHEBI:43474"/>
        <dbReference type="ChEBI" id="CHEBI:57783"/>
        <dbReference type="ChEBI" id="CHEBI:64076"/>
        <dbReference type="ChEBI" id="CHEBI:456215"/>
        <dbReference type="ChEBI" id="CHEBI:456216"/>
        <dbReference type="EC" id="4.2.1.136"/>
    </reaction>
</comment>
<evidence type="ECO:0000256" key="9">
    <source>
        <dbReference type="ARBA" id="ARBA00022958"/>
    </source>
</evidence>
<dbReference type="EMBL" id="JBBUTH010000004">
    <property type="protein sequence ID" value="MEK8050563.1"/>
    <property type="molecule type" value="Genomic_DNA"/>
</dbReference>
<keyword evidence="11 18" id="KW-0413">Isomerase</keyword>
<keyword evidence="8 17" id="KW-0521">NADP</keyword>
<evidence type="ECO:0000256" key="5">
    <source>
        <dbReference type="ARBA" id="ARBA00022723"/>
    </source>
</evidence>
<feature type="binding site" evidence="18">
    <location>
        <begin position="139"/>
        <end position="145"/>
    </location>
    <ligand>
        <name>(6S)-NADPHX</name>
        <dbReference type="ChEBI" id="CHEBI:64076"/>
    </ligand>
</feature>
<evidence type="ECO:0000256" key="2">
    <source>
        <dbReference type="ARBA" id="ARBA00000909"/>
    </source>
</evidence>
<dbReference type="InterPro" id="IPR017953">
    <property type="entry name" value="Carbohydrate_kinase_pred_CS"/>
</dbReference>
<keyword evidence="7 17" id="KW-0067">ATP-binding</keyword>
<keyword evidence="6 17" id="KW-0547">Nucleotide-binding</keyword>
<evidence type="ECO:0000256" key="18">
    <source>
        <dbReference type="HAMAP-Rule" id="MF_01966"/>
    </source>
</evidence>
<dbReference type="InterPro" id="IPR000631">
    <property type="entry name" value="CARKD"/>
</dbReference>
<feature type="binding site" evidence="17">
    <location>
        <position position="377"/>
    </location>
    <ligand>
        <name>(6S)-NADPHX</name>
        <dbReference type="ChEBI" id="CHEBI:64076"/>
    </ligand>
</feature>
<dbReference type="NCBIfam" id="TIGR00197">
    <property type="entry name" value="yjeF_nterm"/>
    <property type="match status" value="1"/>
</dbReference>
<evidence type="ECO:0000256" key="13">
    <source>
        <dbReference type="ARBA" id="ARBA00023268"/>
    </source>
</evidence>
<dbReference type="PIRSF" id="PIRSF017184">
    <property type="entry name" value="Nnr"/>
    <property type="match status" value="1"/>
</dbReference>
<feature type="binding site" evidence="18">
    <location>
        <position position="135"/>
    </location>
    <ligand>
        <name>K(+)</name>
        <dbReference type="ChEBI" id="CHEBI:29103"/>
    </ligand>
</feature>
<keyword evidence="9 18" id="KW-0630">Potassium</keyword>
<evidence type="ECO:0000256" key="11">
    <source>
        <dbReference type="ARBA" id="ARBA00023235"/>
    </source>
</evidence>
<dbReference type="RefSeq" id="WP_341410236.1">
    <property type="nucleotide sequence ID" value="NZ_JBBUTH010000004.1"/>
</dbReference>
<evidence type="ECO:0000256" key="19">
    <source>
        <dbReference type="PIRNR" id="PIRNR017184"/>
    </source>
</evidence>
<comment type="caution">
    <text evidence="22">The sequence shown here is derived from an EMBL/GenBank/DDBJ whole genome shotgun (WGS) entry which is preliminary data.</text>
</comment>
<evidence type="ECO:0000256" key="6">
    <source>
        <dbReference type="ARBA" id="ARBA00022741"/>
    </source>
</evidence>
<evidence type="ECO:0000259" key="21">
    <source>
        <dbReference type="PROSITE" id="PS51385"/>
    </source>
</evidence>
<comment type="catalytic activity">
    <reaction evidence="1 18 19">
        <text>(6R)-NADHX = (6S)-NADHX</text>
        <dbReference type="Rhea" id="RHEA:32215"/>
        <dbReference type="ChEBI" id="CHEBI:64074"/>
        <dbReference type="ChEBI" id="CHEBI:64075"/>
        <dbReference type="EC" id="5.1.99.6"/>
    </reaction>
</comment>
<dbReference type="SUPFAM" id="SSF53613">
    <property type="entry name" value="Ribokinase-like"/>
    <property type="match status" value="1"/>
</dbReference>
<dbReference type="CDD" id="cd01171">
    <property type="entry name" value="YXKO-related"/>
    <property type="match status" value="1"/>
</dbReference>
<keyword evidence="5 18" id="KW-0479">Metal-binding</keyword>
<dbReference type="InterPro" id="IPR030677">
    <property type="entry name" value="Nnr"/>
</dbReference>
<sequence length="508" mass="50696">MRPLPSPITPILPSTRTWPLHDVAASRRLEQAALAATPPHALMQRAGLALARLAAAIAPHARRIWVAAGPGNNGGDGLVAALHLQHWGHAVQVSLLADPARLLDDAADAYRQALAAGVPMQPSLPTQVDADLCLDALLGLGASRAPAGVIAEAIARLNAQGAPVLAVDLPSGLHADTGWPLDAAGGAVVRATHTLSLLSLKPGLFTGAGRDLAGRVWLDTLGVDPAGQAASAWLSGPPAATPRRHAQHKGSFGDVIVLGGAAGMGGAALLAARAALTAGAGRVFLARLGGDGLAVDAARPELMPRHPADVLAPALLARATVVCGCGGGTAVAEVLPTVLAHAWRLVLDADALNAIAADAALARALAARSAPTVLTPHPLEAARLLGCGTAELQADRVASAQRLAARLRCTVVLKGSGSVIATADGPPAINPTGNARLGTAGSGDVLAGWLGGGWSQAVDDGTAGAKSAAVASVWLHGRAAELASGHPDLPLRAADLIDAMAAAQPMPG</sequence>
<evidence type="ECO:0000256" key="15">
    <source>
        <dbReference type="ARBA" id="ARBA00048238"/>
    </source>
</evidence>
<dbReference type="Proteomes" id="UP001365405">
    <property type="component" value="Unassembled WGS sequence"/>
</dbReference>
<evidence type="ECO:0000256" key="17">
    <source>
        <dbReference type="HAMAP-Rule" id="MF_01965"/>
    </source>
</evidence>
<evidence type="ECO:0000256" key="10">
    <source>
        <dbReference type="ARBA" id="ARBA00023027"/>
    </source>
</evidence>
<dbReference type="Pfam" id="PF03853">
    <property type="entry name" value="YjeF_N"/>
    <property type="match status" value="1"/>
</dbReference>
<comment type="similarity">
    <text evidence="3 19">In the N-terminal section; belongs to the NnrE/AIBP family.</text>
</comment>
<feature type="binding site" evidence="17">
    <location>
        <position position="326"/>
    </location>
    <ligand>
        <name>(6S)-NADPHX</name>
        <dbReference type="ChEBI" id="CHEBI:64076"/>
    </ligand>
</feature>
<evidence type="ECO:0000256" key="3">
    <source>
        <dbReference type="ARBA" id="ARBA00006001"/>
    </source>
</evidence>
<evidence type="ECO:0000313" key="23">
    <source>
        <dbReference type="Proteomes" id="UP001365405"/>
    </source>
</evidence>
<comment type="cofactor">
    <cofactor evidence="17">
        <name>Mg(2+)</name>
        <dbReference type="ChEBI" id="CHEBI:18420"/>
    </cofactor>
</comment>
<comment type="cofactor">
    <cofactor evidence="18 19">
        <name>K(+)</name>
        <dbReference type="ChEBI" id="CHEBI:29103"/>
    </cofactor>
    <text evidence="18 19">Binds 1 potassium ion per subunit.</text>
</comment>
<evidence type="ECO:0000256" key="4">
    <source>
        <dbReference type="ARBA" id="ARBA00009524"/>
    </source>
</evidence>
<dbReference type="InterPro" id="IPR004443">
    <property type="entry name" value="YjeF_N_dom"/>
</dbReference>
<feature type="binding site" evidence="18">
    <location>
        <position position="171"/>
    </location>
    <ligand>
        <name>K(+)</name>
        <dbReference type="ChEBI" id="CHEBI:29103"/>
    </ligand>
</feature>
<dbReference type="EC" id="4.2.1.136" evidence="19"/>
<name>A0ABU9CFC5_9BURK</name>
<evidence type="ECO:0000256" key="8">
    <source>
        <dbReference type="ARBA" id="ARBA00022857"/>
    </source>
</evidence>
<comment type="catalytic activity">
    <reaction evidence="2 18 19">
        <text>(6R)-NADPHX = (6S)-NADPHX</text>
        <dbReference type="Rhea" id="RHEA:32227"/>
        <dbReference type="ChEBI" id="CHEBI:64076"/>
        <dbReference type="ChEBI" id="CHEBI:64077"/>
        <dbReference type="EC" id="5.1.99.6"/>
    </reaction>
</comment>
<protein>
    <recommendedName>
        <fullName evidence="19">Bifunctional NAD(P)H-hydrate repair enzyme</fullName>
    </recommendedName>
    <alternativeName>
        <fullName evidence="19">Nicotinamide nucleotide repair protein</fullName>
    </alternativeName>
    <domain>
        <recommendedName>
            <fullName evidence="19">ADP-dependent (S)-NAD(P)H-hydrate dehydratase</fullName>
            <ecNumber evidence="19">4.2.1.136</ecNumber>
        </recommendedName>
        <alternativeName>
            <fullName evidence="19">ADP-dependent NAD(P)HX dehydratase</fullName>
        </alternativeName>
    </domain>
    <domain>
        <recommendedName>
            <fullName evidence="19">NAD(P)H-hydrate epimerase</fullName>
            <ecNumber evidence="19">5.1.99.6</ecNumber>
        </recommendedName>
    </domain>
</protein>
<dbReference type="PROSITE" id="PS01050">
    <property type="entry name" value="YJEF_C_2"/>
    <property type="match status" value="1"/>
</dbReference>
<evidence type="ECO:0000256" key="12">
    <source>
        <dbReference type="ARBA" id="ARBA00023239"/>
    </source>
</evidence>
<keyword evidence="10 17" id="KW-0520">NAD</keyword>
<feature type="binding site" evidence="18">
    <location>
        <position position="73"/>
    </location>
    <ligand>
        <name>K(+)</name>
        <dbReference type="ChEBI" id="CHEBI:29103"/>
    </ligand>
</feature>
<feature type="binding site" evidence="17">
    <location>
        <position position="267"/>
    </location>
    <ligand>
        <name>(6S)-NADPHX</name>
        <dbReference type="ChEBI" id="CHEBI:64076"/>
    </ligand>
</feature>
<comment type="similarity">
    <text evidence="17">Belongs to the NnrD/CARKD family.</text>
</comment>
<keyword evidence="12 17" id="KW-0456">Lyase</keyword>
<comment type="subunit">
    <text evidence="17">Homotetramer.</text>
</comment>